<dbReference type="EMBL" id="GBXM01086498">
    <property type="protein sequence ID" value="JAH22079.1"/>
    <property type="molecule type" value="Transcribed_RNA"/>
</dbReference>
<evidence type="ECO:0000313" key="1">
    <source>
        <dbReference type="EMBL" id="JAH22079.1"/>
    </source>
</evidence>
<name>A0A0E9QYZ8_ANGAN</name>
<organism evidence="1">
    <name type="scientific">Anguilla anguilla</name>
    <name type="common">European freshwater eel</name>
    <name type="synonym">Muraena anguilla</name>
    <dbReference type="NCBI Taxonomy" id="7936"/>
    <lineage>
        <taxon>Eukaryota</taxon>
        <taxon>Metazoa</taxon>
        <taxon>Chordata</taxon>
        <taxon>Craniata</taxon>
        <taxon>Vertebrata</taxon>
        <taxon>Euteleostomi</taxon>
        <taxon>Actinopterygii</taxon>
        <taxon>Neopterygii</taxon>
        <taxon>Teleostei</taxon>
        <taxon>Anguilliformes</taxon>
        <taxon>Anguillidae</taxon>
        <taxon>Anguilla</taxon>
    </lineage>
</organism>
<reference evidence="1" key="2">
    <citation type="journal article" date="2015" name="Fish Shellfish Immunol.">
        <title>Early steps in the European eel (Anguilla anguilla)-Vibrio vulnificus interaction in the gills: Role of the RtxA13 toxin.</title>
        <authorList>
            <person name="Callol A."/>
            <person name="Pajuelo D."/>
            <person name="Ebbesson L."/>
            <person name="Teles M."/>
            <person name="MacKenzie S."/>
            <person name="Amaro C."/>
        </authorList>
    </citation>
    <scope>NUCLEOTIDE SEQUENCE</scope>
</reference>
<protein>
    <submittedName>
        <fullName evidence="1">Uncharacterized protein</fullName>
    </submittedName>
</protein>
<dbReference type="PROSITE" id="PS51257">
    <property type="entry name" value="PROKAR_LIPOPROTEIN"/>
    <property type="match status" value="1"/>
</dbReference>
<sequence>MRLLYSPYVLLCRFNKTPLSLFTFATPSSCACVLGSQ</sequence>
<dbReference type="AlphaFoldDB" id="A0A0E9QYZ8"/>
<proteinExistence type="predicted"/>
<accession>A0A0E9QYZ8</accession>
<reference evidence="1" key="1">
    <citation type="submission" date="2014-11" db="EMBL/GenBank/DDBJ databases">
        <authorList>
            <person name="Amaro Gonzalez C."/>
        </authorList>
    </citation>
    <scope>NUCLEOTIDE SEQUENCE</scope>
</reference>